<evidence type="ECO:0000256" key="1">
    <source>
        <dbReference type="ARBA" id="ARBA00023015"/>
    </source>
</evidence>
<reference evidence="7" key="1">
    <citation type="journal article" date="2021" name="PeerJ">
        <title>Extensive microbial diversity within the chicken gut microbiome revealed by metagenomics and culture.</title>
        <authorList>
            <person name="Gilroy R."/>
            <person name="Ravi A."/>
            <person name="Getino M."/>
            <person name="Pursley I."/>
            <person name="Horton D.L."/>
            <person name="Alikhan N.F."/>
            <person name="Baker D."/>
            <person name="Gharbi K."/>
            <person name="Hall N."/>
            <person name="Watson M."/>
            <person name="Adriaenssens E.M."/>
            <person name="Foster-Nyarko E."/>
            <person name="Jarju S."/>
            <person name="Secka A."/>
            <person name="Antonio M."/>
            <person name="Oren A."/>
            <person name="Chaudhuri R.R."/>
            <person name="La Ragione R."/>
            <person name="Hildebrand F."/>
            <person name="Pallen M.J."/>
        </authorList>
    </citation>
    <scope>NUCLEOTIDE SEQUENCE</scope>
    <source>
        <strain evidence="7">CHK160-4876</strain>
    </source>
</reference>
<evidence type="ECO:0000256" key="5">
    <source>
        <dbReference type="SAM" id="Coils"/>
    </source>
</evidence>
<keyword evidence="1" id="KW-0805">Transcription regulation</keyword>
<comment type="caution">
    <text evidence="7">The sequence shown here is derived from an EMBL/GenBank/DDBJ whole genome shotgun (WGS) entry which is preliminary data.</text>
</comment>
<dbReference type="CDD" id="cd01106">
    <property type="entry name" value="HTH_TipAL-Mta"/>
    <property type="match status" value="1"/>
</dbReference>
<dbReference type="GO" id="GO:0003700">
    <property type="term" value="F:DNA-binding transcription factor activity"/>
    <property type="evidence" value="ECO:0007669"/>
    <property type="project" value="InterPro"/>
</dbReference>
<keyword evidence="2" id="KW-0238">DNA-binding</keyword>
<organism evidence="7 8">
    <name type="scientific">Metalysinibacillus jejuensis</name>
    <dbReference type="NCBI Taxonomy" id="914327"/>
    <lineage>
        <taxon>Bacteria</taxon>
        <taxon>Bacillati</taxon>
        <taxon>Bacillota</taxon>
        <taxon>Bacilli</taxon>
        <taxon>Bacillales</taxon>
        <taxon>Caryophanaceae</taxon>
        <taxon>Metalysinibacillus</taxon>
    </lineage>
</organism>
<name>A0A921NAA1_9BACL</name>
<dbReference type="InterPro" id="IPR012925">
    <property type="entry name" value="TipAS_dom"/>
</dbReference>
<dbReference type="Pfam" id="PF07739">
    <property type="entry name" value="TipAS"/>
    <property type="match status" value="1"/>
</dbReference>
<evidence type="ECO:0000256" key="2">
    <source>
        <dbReference type="ARBA" id="ARBA00023125"/>
    </source>
</evidence>
<accession>A0A921NAA1</accession>
<keyword evidence="3" id="KW-0010">Activator</keyword>
<dbReference type="SUPFAM" id="SSF89082">
    <property type="entry name" value="Antibiotic binding domain of TipA-like multidrug resistance regulators"/>
    <property type="match status" value="1"/>
</dbReference>
<reference evidence="7" key="2">
    <citation type="submission" date="2021-09" db="EMBL/GenBank/DDBJ databases">
        <authorList>
            <person name="Gilroy R."/>
        </authorList>
    </citation>
    <scope>NUCLEOTIDE SEQUENCE</scope>
    <source>
        <strain evidence="7">CHK160-4876</strain>
    </source>
</reference>
<keyword evidence="5" id="KW-0175">Coiled coil</keyword>
<dbReference type="PRINTS" id="PR00040">
    <property type="entry name" value="HTHMERR"/>
</dbReference>
<proteinExistence type="predicted"/>
<dbReference type="InterPro" id="IPR009061">
    <property type="entry name" value="DNA-bd_dom_put_sf"/>
</dbReference>
<feature type="coiled-coil region" evidence="5">
    <location>
        <begin position="73"/>
        <end position="100"/>
    </location>
</feature>
<evidence type="ECO:0000256" key="3">
    <source>
        <dbReference type="ARBA" id="ARBA00023159"/>
    </source>
</evidence>
<dbReference type="Proteomes" id="UP000700212">
    <property type="component" value="Unassembled WGS sequence"/>
</dbReference>
<dbReference type="InterPro" id="IPR047057">
    <property type="entry name" value="MerR_fam"/>
</dbReference>
<dbReference type="InterPro" id="IPR036244">
    <property type="entry name" value="TipA-like_antibiotic-bd"/>
</dbReference>
<protein>
    <submittedName>
        <fullName evidence="7">MerR family transcriptional regulator</fullName>
    </submittedName>
</protein>
<evidence type="ECO:0000313" key="8">
    <source>
        <dbReference type="Proteomes" id="UP000700212"/>
    </source>
</evidence>
<keyword evidence="4" id="KW-0804">Transcription</keyword>
<dbReference type="GO" id="GO:0003677">
    <property type="term" value="F:DNA binding"/>
    <property type="evidence" value="ECO:0007669"/>
    <property type="project" value="UniProtKB-KW"/>
</dbReference>
<dbReference type="SUPFAM" id="SSF46955">
    <property type="entry name" value="Putative DNA-binding domain"/>
    <property type="match status" value="1"/>
</dbReference>
<gene>
    <name evidence="7" type="ORF">K8V30_01900</name>
</gene>
<dbReference type="PANTHER" id="PTHR30204">
    <property type="entry name" value="REDOX-CYCLING DRUG-SENSING TRANSCRIPTIONAL ACTIVATOR SOXR"/>
    <property type="match status" value="1"/>
</dbReference>
<dbReference type="InterPro" id="IPR000551">
    <property type="entry name" value="MerR-type_HTH_dom"/>
</dbReference>
<dbReference type="Pfam" id="PF13411">
    <property type="entry name" value="MerR_1"/>
    <property type="match status" value="1"/>
</dbReference>
<dbReference type="AlphaFoldDB" id="A0A921NAA1"/>
<dbReference type="PANTHER" id="PTHR30204:SF90">
    <property type="entry name" value="HTH-TYPE TRANSCRIPTIONAL ACTIVATOR MTA"/>
    <property type="match status" value="1"/>
</dbReference>
<dbReference type="Gene3D" id="1.10.490.50">
    <property type="entry name" value="Antibiotic binding domain of TipA-like multidrug resistance regulators"/>
    <property type="match status" value="1"/>
</dbReference>
<feature type="domain" description="HTH merR-type" evidence="6">
    <location>
        <begin position="1"/>
        <end position="70"/>
    </location>
</feature>
<evidence type="ECO:0000259" key="6">
    <source>
        <dbReference type="PROSITE" id="PS50937"/>
    </source>
</evidence>
<dbReference type="EMBL" id="DYTV01000019">
    <property type="protein sequence ID" value="HJH10441.1"/>
    <property type="molecule type" value="Genomic_DNA"/>
</dbReference>
<evidence type="ECO:0000256" key="4">
    <source>
        <dbReference type="ARBA" id="ARBA00023163"/>
    </source>
</evidence>
<dbReference type="Gene3D" id="1.10.1660.10">
    <property type="match status" value="1"/>
</dbReference>
<dbReference type="PROSITE" id="PS50937">
    <property type="entry name" value="HTH_MERR_2"/>
    <property type="match status" value="1"/>
</dbReference>
<dbReference type="SMART" id="SM00422">
    <property type="entry name" value="HTH_MERR"/>
    <property type="match status" value="1"/>
</dbReference>
<sequence>MLTIKDLAAMTGVSTRTLRYYDEIALLKPVDYTEAGYRLYNQQSVDRLQQILFYRELNMPLAKVAQAMTQSREQVLHEQRKALQQEHERLEKLLHVIDDALGENRMTNAQKFAAFKQEKLAEQEQLYGVESREKYGEEAVKASYTKYQGMTKEQYKEMEAVETMLLEALRQPSVDEAYVVALHKQWLLFTWATYTPEMHKGLVEGYLADERFITYYDRQAGQGATQRLYEAVQHYA</sequence>
<evidence type="ECO:0000313" key="7">
    <source>
        <dbReference type="EMBL" id="HJH10441.1"/>
    </source>
</evidence>